<organism evidence="1 2">
    <name type="scientific">Haemonchus contortus</name>
    <name type="common">Barber pole worm</name>
    <dbReference type="NCBI Taxonomy" id="6289"/>
    <lineage>
        <taxon>Eukaryota</taxon>
        <taxon>Metazoa</taxon>
        <taxon>Ecdysozoa</taxon>
        <taxon>Nematoda</taxon>
        <taxon>Chromadorea</taxon>
        <taxon>Rhabditida</taxon>
        <taxon>Rhabditina</taxon>
        <taxon>Rhabditomorpha</taxon>
        <taxon>Strongyloidea</taxon>
        <taxon>Trichostrongylidae</taxon>
        <taxon>Haemonchus</taxon>
    </lineage>
</organism>
<dbReference type="AlphaFoldDB" id="A0A7I4Z583"/>
<accession>A0A7I4Z583</accession>
<name>A0A7I4Z583_HAECO</name>
<evidence type="ECO:0000313" key="2">
    <source>
        <dbReference type="WBParaSite" id="HCON_00191050-00001"/>
    </source>
</evidence>
<protein>
    <submittedName>
        <fullName evidence="2">Transposase</fullName>
    </submittedName>
</protein>
<dbReference type="WBParaSite" id="HCON_00191050-00001">
    <property type="protein sequence ID" value="HCON_00191050-00001"/>
    <property type="gene ID" value="HCON_00191050"/>
</dbReference>
<evidence type="ECO:0000313" key="1">
    <source>
        <dbReference type="Proteomes" id="UP000025227"/>
    </source>
</evidence>
<dbReference type="Proteomes" id="UP000025227">
    <property type="component" value="Unplaced"/>
</dbReference>
<keyword evidence="1" id="KW-1185">Reference proteome</keyword>
<proteinExistence type="predicted"/>
<reference evidence="2" key="1">
    <citation type="submission" date="2020-12" db="UniProtKB">
        <authorList>
            <consortium name="WormBaseParasite"/>
        </authorList>
    </citation>
    <scope>IDENTIFICATION</scope>
    <source>
        <strain evidence="2">MHco3</strain>
    </source>
</reference>
<sequence>MALCRTLEQINDQWDTDSLSRSTSVYLKSWWRFECICGFKMNPGD</sequence>